<dbReference type="RefSeq" id="WP_006214690.1">
    <property type="nucleotide sequence ID" value="NZ_ANHZ02000011.1"/>
</dbReference>
<dbReference type="Proteomes" id="UP000009877">
    <property type="component" value="Unassembled WGS sequence"/>
</dbReference>
<evidence type="ECO:0000256" key="6">
    <source>
        <dbReference type="ARBA" id="ARBA00023136"/>
    </source>
</evidence>
<feature type="transmembrane region" description="Helical" evidence="7">
    <location>
        <begin position="263"/>
        <end position="284"/>
    </location>
</feature>
<dbReference type="SUPFAM" id="SSF161098">
    <property type="entry name" value="MetI-like"/>
    <property type="match status" value="1"/>
</dbReference>
<accession>M2WDL9</accession>
<keyword evidence="6 7" id="KW-0472">Membrane</keyword>
<evidence type="ECO:0000256" key="1">
    <source>
        <dbReference type="ARBA" id="ARBA00004651"/>
    </source>
</evidence>
<feature type="transmembrane region" description="Helical" evidence="7">
    <location>
        <begin position="207"/>
        <end position="226"/>
    </location>
</feature>
<comment type="subcellular location">
    <subcellularLocation>
        <location evidence="1 7">Cell membrane</location>
        <topology evidence="1 7">Multi-pass membrane protein</topology>
    </subcellularLocation>
</comment>
<evidence type="ECO:0000256" key="5">
    <source>
        <dbReference type="ARBA" id="ARBA00022989"/>
    </source>
</evidence>
<dbReference type="Gene3D" id="1.10.3720.10">
    <property type="entry name" value="MetI-like"/>
    <property type="match status" value="1"/>
</dbReference>
<dbReference type="EMBL" id="ANHZ02000011">
    <property type="protein sequence ID" value="EME36602.1"/>
    <property type="molecule type" value="Genomic_DNA"/>
</dbReference>
<gene>
    <name evidence="10" type="ORF">C884_00276</name>
</gene>
<evidence type="ECO:0000259" key="9">
    <source>
        <dbReference type="PROSITE" id="PS50928"/>
    </source>
</evidence>
<dbReference type="PANTHER" id="PTHR30151:SF39">
    <property type="entry name" value="ABC TRANSPORTER PERMEASE PROTEIN"/>
    <property type="match status" value="1"/>
</dbReference>
<evidence type="ECO:0000256" key="8">
    <source>
        <dbReference type="SAM" id="MobiDB-lite"/>
    </source>
</evidence>
<keyword evidence="4 7" id="KW-0812">Transmembrane</keyword>
<dbReference type="PROSITE" id="PS50928">
    <property type="entry name" value="ABC_TM1"/>
    <property type="match status" value="1"/>
</dbReference>
<dbReference type="FunFam" id="1.10.3720.10:FF:000003">
    <property type="entry name" value="Aliphatic sulfonate ABC transporter permease"/>
    <property type="match status" value="1"/>
</dbReference>
<organism evidence="10 11">
    <name type="scientific">Kocuria palustris PEL</name>
    <dbReference type="NCBI Taxonomy" id="1236550"/>
    <lineage>
        <taxon>Bacteria</taxon>
        <taxon>Bacillati</taxon>
        <taxon>Actinomycetota</taxon>
        <taxon>Actinomycetes</taxon>
        <taxon>Micrococcales</taxon>
        <taxon>Micrococcaceae</taxon>
        <taxon>Kocuria</taxon>
    </lineage>
</organism>
<dbReference type="CDD" id="cd06261">
    <property type="entry name" value="TM_PBP2"/>
    <property type="match status" value="1"/>
</dbReference>
<feature type="region of interest" description="Disordered" evidence="8">
    <location>
        <begin position="1"/>
        <end position="38"/>
    </location>
</feature>
<dbReference type="GO" id="GO:0005886">
    <property type="term" value="C:plasma membrane"/>
    <property type="evidence" value="ECO:0007669"/>
    <property type="project" value="UniProtKB-SubCell"/>
</dbReference>
<evidence type="ECO:0000256" key="3">
    <source>
        <dbReference type="ARBA" id="ARBA00022475"/>
    </source>
</evidence>
<evidence type="ECO:0000256" key="4">
    <source>
        <dbReference type="ARBA" id="ARBA00022692"/>
    </source>
</evidence>
<evidence type="ECO:0000313" key="10">
    <source>
        <dbReference type="EMBL" id="EME36602.1"/>
    </source>
</evidence>
<dbReference type="InterPro" id="IPR000515">
    <property type="entry name" value="MetI-like"/>
</dbReference>
<feature type="compositionally biased region" description="Low complexity" evidence="8">
    <location>
        <begin position="1"/>
        <end position="17"/>
    </location>
</feature>
<dbReference type="STRING" id="71999.KPaMU14_01955"/>
<feature type="transmembrane region" description="Helical" evidence="7">
    <location>
        <begin position="167"/>
        <end position="186"/>
    </location>
</feature>
<feature type="transmembrane region" description="Helical" evidence="7">
    <location>
        <begin position="141"/>
        <end position="161"/>
    </location>
</feature>
<evidence type="ECO:0000313" key="11">
    <source>
        <dbReference type="Proteomes" id="UP000009877"/>
    </source>
</evidence>
<dbReference type="InterPro" id="IPR035906">
    <property type="entry name" value="MetI-like_sf"/>
</dbReference>
<dbReference type="Pfam" id="PF00528">
    <property type="entry name" value="BPD_transp_1"/>
    <property type="match status" value="1"/>
</dbReference>
<dbReference type="PANTHER" id="PTHR30151">
    <property type="entry name" value="ALKANE SULFONATE ABC TRANSPORTER-RELATED, MEMBRANE SUBUNIT"/>
    <property type="match status" value="1"/>
</dbReference>
<evidence type="ECO:0000256" key="2">
    <source>
        <dbReference type="ARBA" id="ARBA00022448"/>
    </source>
</evidence>
<protein>
    <submittedName>
        <fullName evidence="10">Alkanesulfonates transport system permease protein</fullName>
    </submittedName>
</protein>
<dbReference type="GO" id="GO:0010438">
    <property type="term" value="P:cellular response to sulfur starvation"/>
    <property type="evidence" value="ECO:0007669"/>
    <property type="project" value="TreeGrafter"/>
</dbReference>
<sequence>MSVTTTSAPASEAPEPAGSDRPGSQRPDSQHSVRTPAPRGSILRSPWARVGLGLLLPVALLALWQLLSTNGTFSPVQLPRPLAVLQAGGELLADGALWTHIGISTQRVVVGFVIGSLLGLAVGALIGLSPWASALGSPLIGALRAVPSLAWVPLLLLWIGIGENSKVTLVAIGAFFPVFTTVSAALREVDRHLVEAARSFGFSGLRLLLTVQLPAVMPSVISGLRLALAQAWLFLVAAELLGSSMGLGFLLTDSQNNGRTDRLLLAIVLLAILGKLTDALLGLFERWAQARWGAVRRT</sequence>
<comment type="similarity">
    <text evidence="7">Belongs to the binding-protein-dependent transport system permease family.</text>
</comment>
<keyword evidence="11" id="KW-1185">Reference proteome</keyword>
<reference evidence="10 11" key="1">
    <citation type="journal article" date="2014" name="Genome Announc.">
        <title>Draft Genome Sequence of Kocuria palustris PEL.</title>
        <authorList>
            <person name="Sharma G."/>
            <person name="Khatri I."/>
            <person name="Subramanian S."/>
        </authorList>
    </citation>
    <scope>NUCLEOTIDE SEQUENCE [LARGE SCALE GENOMIC DNA]</scope>
    <source>
        <strain evidence="10 11">PEL</strain>
    </source>
</reference>
<comment type="caution">
    <text evidence="10">The sequence shown here is derived from an EMBL/GenBank/DDBJ whole genome shotgun (WGS) entry which is preliminary data.</text>
</comment>
<feature type="transmembrane region" description="Helical" evidence="7">
    <location>
        <begin position="232"/>
        <end position="251"/>
    </location>
</feature>
<keyword evidence="2 7" id="KW-0813">Transport</keyword>
<feature type="domain" description="ABC transmembrane type-1" evidence="9">
    <location>
        <begin position="97"/>
        <end position="282"/>
    </location>
</feature>
<dbReference type="AlphaFoldDB" id="M2WDL9"/>
<evidence type="ECO:0000256" key="7">
    <source>
        <dbReference type="RuleBase" id="RU363032"/>
    </source>
</evidence>
<keyword evidence="3" id="KW-1003">Cell membrane</keyword>
<keyword evidence="5 7" id="KW-1133">Transmembrane helix</keyword>
<proteinExistence type="inferred from homology"/>
<feature type="transmembrane region" description="Helical" evidence="7">
    <location>
        <begin position="108"/>
        <end position="129"/>
    </location>
</feature>
<dbReference type="GO" id="GO:0042918">
    <property type="term" value="P:alkanesulfonate transmembrane transport"/>
    <property type="evidence" value="ECO:0007669"/>
    <property type="project" value="UniProtKB-ARBA"/>
</dbReference>
<name>M2WDL9_9MICC</name>
<feature type="transmembrane region" description="Helical" evidence="7">
    <location>
        <begin position="47"/>
        <end position="67"/>
    </location>
</feature>